<feature type="transmembrane region" description="Helical" evidence="1">
    <location>
        <begin position="134"/>
        <end position="153"/>
    </location>
</feature>
<keyword evidence="1" id="KW-1133">Transmembrane helix</keyword>
<evidence type="ECO:0000256" key="1">
    <source>
        <dbReference type="SAM" id="Phobius"/>
    </source>
</evidence>
<keyword evidence="1" id="KW-0812">Transmembrane</keyword>
<comment type="caution">
    <text evidence="2">The sequence shown here is derived from an EMBL/GenBank/DDBJ whole genome shotgun (WGS) entry which is preliminary data.</text>
</comment>
<feature type="transmembrane region" description="Helical" evidence="1">
    <location>
        <begin position="342"/>
        <end position="359"/>
    </location>
</feature>
<feature type="transmembrane region" description="Helical" evidence="1">
    <location>
        <begin position="80"/>
        <end position="100"/>
    </location>
</feature>
<proteinExistence type="predicted"/>
<organism evidence="2 3">
    <name type="scientific">Pedobacter agri</name>
    <dbReference type="NCBI Taxonomy" id="454586"/>
    <lineage>
        <taxon>Bacteria</taxon>
        <taxon>Pseudomonadati</taxon>
        <taxon>Bacteroidota</taxon>
        <taxon>Sphingobacteriia</taxon>
        <taxon>Sphingobacteriales</taxon>
        <taxon>Sphingobacteriaceae</taxon>
        <taxon>Pedobacter</taxon>
    </lineage>
</organism>
<feature type="transmembrane region" description="Helical" evidence="1">
    <location>
        <begin position="12"/>
        <end position="34"/>
    </location>
</feature>
<feature type="transmembrane region" description="Helical" evidence="1">
    <location>
        <begin position="371"/>
        <end position="392"/>
    </location>
</feature>
<keyword evidence="3" id="KW-1185">Reference proteome</keyword>
<feature type="transmembrane region" description="Helical" evidence="1">
    <location>
        <begin position="165"/>
        <end position="193"/>
    </location>
</feature>
<evidence type="ECO:0000313" key="3">
    <source>
        <dbReference type="Proteomes" id="UP001142592"/>
    </source>
</evidence>
<gene>
    <name evidence="2" type="ORF">OQZ29_02600</name>
</gene>
<protein>
    <submittedName>
        <fullName evidence="2">Uncharacterized protein</fullName>
    </submittedName>
</protein>
<sequence>MRKISTDHLFGLSVLIFIYYLLIAQKLFFTGVYSNEGLFFAEKGALLVEGNLDGVKLVGLTFPQLPFMVTFLFSIFNATFAPFITSAVGTAALFFIIVNSTRGHQYGSWLLLGVLLTFVLHPAFIFIAVSGKSAYLGLIFFYLFISSLFKYFHSNTSYHISVASIHFSLLIFCWFKFVWLTLFLLPVIFFAALQSMQIVQSEPIEKIAFAFNKISVRRKLVNKTLAVYLIVFLLPIVAIFIFRLLNLSYTGDANHFLDSPYANYSAVINQTENFNSYNELRFNSVFPEVNFLITIRIMIFAPLLLICVGMLKNMNRNVMVILALFFFMEFLKMKYPGVYIPVQFYAAFICVCWALIINSRNIRVFRFTKQFYFALILLQIITGYLLISASFVPEERKYLNALTSILLTQKIEVDEDKAISEAIAKLEINKGILSDDATSYRIIALTGSSRCFLTPGEGKFLAALGQPQHNVSYVLISKTQNPFNGFGLLNQNTLLSWRSQGIRFRQVIENRNWELYSVEN</sequence>
<dbReference type="Proteomes" id="UP001142592">
    <property type="component" value="Unassembled WGS sequence"/>
</dbReference>
<feature type="transmembrane region" description="Helical" evidence="1">
    <location>
        <begin position="106"/>
        <end position="127"/>
    </location>
</feature>
<keyword evidence="1" id="KW-0472">Membrane</keyword>
<evidence type="ECO:0000313" key="2">
    <source>
        <dbReference type="EMBL" id="MCX3263614.1"/>
    </source>
</evidence>
<feature type="transmembrane region" description="Helical" evidence="1">
    <location>
        <begin position="291"/>
        <end position="311"/>
    </location>
</feature>
<dbReference type="AlphaFoldDB" id="A0A9X3D9P6"/>
<name>A0A9X3D9P6_9SPHI</name>
<dbReference type="EMBL" id="JAPJUH010000001">
    <property type="protein sequence ID" value="MCX3263614.1"/>
    <property type="molecule type" value="Genomic_DNA"/>
</dbReference>
<reference evidence="2" key="1">
    <citation type="submission" date="2022-11" db="EMBL/GenBank/DDBJ databases">
        <authorList>
            <person name="Graham C."/>
            <person name="Newman J.D."/>
        </authorList>
    </citation>
    <scope>NUCLEOTIDE SEQUENCE</scope>
    <source>
        <strain evidence="2">DSM 19486</strain>
    </source>
</reference>
<feature type="transmembrane region" description="Helical" evidence="1">
    <location>
        <begin position="225"/>
        <end position="245"/>
    </location>
</feature>
<accession>A0A9X3D9P6</accession>
<dbReference type="RefSeq" id="WP_266268425.1">
    <property type="nucleotide sequence ID" value="NZ_JAPJUH010000001.1"/>
</dbReference>